<dbReference type="Proteomes" id="UP001396334">
    <property type="component" value="Unassembled WGS sequence"/>
</dbReference>
<reference evidence="1 2" key="1">
    <citation type="journal article" date="2024" name="G3 (Bethesda)">
        <title>Genome assembly of Hibiscus sabdariffa L. provides insights into metabolisms of medicinal natural products.</title>
        <authorList>
            <person name="Kim T."/>
        </authorList>
    </citation>
    <scope>NUCLEOTIDE SEQUENCE [LARGE SCALE GENOMIC DNA]</scope>
    <source>
        <strain evidence="1">TK-2024</strain>
        <tissue evidence="1">Old leaves</tissue>
    </source>
</reference>
<name>A0ABR2RD28_9ROSI</name>
<keyword evidence="2" id="KW-1185">Reference proteome</keyword>
<protein>
    <submittedName>
        <fullName evidence="1">Uncharacterized protein</fullName>
    </submittedName>
</protein>
<dbReference type="EMBL" id="JBBPBN010000023">
    <property type="protein sequence ID" value="KAK9010856.1"/>
    <property type="molecule type" value="Genomic_DNA"/>
</dbReference>
<comment type="caution">
    <text evidence="1">The sequence shown here is derived from an EMBL/GenBank/DDBJ whole genome shotgun (WGS) entry which is preliminary data.</text>
</comment>
<gene>
    <name evidence="1" type="ORF">V6N11_043723</name>
</gene>
<accession>A0ABR2RD28</accession>
<organism evidence="1 2">
    <name type="scientific">Hibiscus sabdariffa</name>
    <name type="common">roselle</name>
    <dbReference type="NCBI Taxonomy" id="183260"/>
    <lineage>
        <taxon>Eukaryota</taxon>
        <taxon>Viridiplantae</taxon>
        <taxon>Streptophyta</taxon>
        <taxon>Embryophyta</taxon>
        <taxon>Tracheophyta</taxon>
        <taxon>Spermatophyta</taxon>
        <taxon>Magnoliopsida</taxon>
        <taxon>eudicotyledons</taxon>
        <taxon>Gunneridae</taxon>
        <taxon>Pentapetalae</taxon>
        <taxon>rosids</taxon>
        <taxon>malvids</taxon>
        <taxon>Malvales</taxon>
        <taxon>Malvaceae</taxon>
        <taxon>Malvoideae</taxon>
        <taxon>Hibiscus</taxon>
    </lineage>
</organism>
<proteinExistence type="predicted"/>
<sequence length="115" mass="12612">MASFLVSSLGFTSQKPCPFTSSLHFNFGAPSGSRFAAPFSVRFKSVKKRNGSIRVSVYSRGFPVVFRDLDADDSQHPLATPGLNELGRALLGLGSFIAQTLEEQLFRWLRAAELT</sequence>
<evidence type="ECO:0000313" key="2">
    <source>
        <dbReference type="Proteomes" id="UP001396334"/>
    </source>
</evidence>
<evidence type="ECO:0000313" key="1">
    <source>
        <dbReference type="EMBL" id="KAK9010856.1"/>
    </source>
</evidence>